<accession>A0ABZ0D5T1</accession>
<keyword evidence="2" id="KW-1185">Reference proteome</keyword>
<sequence length="127" mass="14191">MPSSRAVLWIDHHSAQLAPLDEPASEVRRIHEHTHHTRQHGSAVRSEHEFFADVCEALSGVAKVLVTGSHQAQADFARYVEKHRPAISPRIVGWETVDHPTPAQLQALAREFFVKYELFASGPTTPV</sequence>
<gene>
    <name evidence="1" type="ORF">RXV79_11790</name>
</gene>
<name>A0ABZ0D5T1_9BURK</name>
<dbReference type="Proteomes" id="UP001303946">
    <property type="component" value="Chromosome"/>
</dbReference>
<dbReference type="RefSeq" id="WP_316703603.1">
    <property type="nucleotide sequence ID" value="NZ_CP136336.1"/>
</dbReference>
<proteinExistence type="predicted"/>
<dbReference type="EMBL" id="CP136336">
    <property type="protein sequence ID" value="WOB10710.1"/>
    <property type="molecule type" value="Genomic_DNA"/>
</dbReference>
<organism evidence="1 2">
    <name type="scientific">Piscinibacter gummiphilus</name>
    <dbReference type="NCBI Taxonomy" id="946333"/>
    <lineage>
        <taxon>Bacteria</taxon>
        <taxon>Pseudomonadati</taxon>
        <taxon>Pseudomonadota</taxon>
        <taxon>Betaproteobacteria</taxon>
        <taxon>Burkholderiales</taxon>
        <taxon>Sphaerotilaceae</taxon>
        <taxon>Piscinibacter</taxon>
    </lineage>
</organism>
<evidence type="ECO:0008006" key="3">
    <source>
        <dbReference type="Google" id="ProtNLM"/>
    </source>
</evidence>
<evidence type="ECO:0000313" key="2">
    <source>
        <dbReference type="Proteomes" id="UP001303946"/>
    </source>
</evidence>
<dbReference type="SUPFAM" id="SSF53137">
    <property type="entry name" value="Translational machinery components"/>
    <property type="match status" value="1"/>
</dbReference>
<protein>
    <recommendedName>
        <fullName evidence="3">Translational machinery protein</fullName>
    </recommendedName>
</protein>
<reference evidence="1 2" key="1">
    <citation type="submission" date="2023-10" db="EMBL/GenBank/DDBJ databases">
        <title>Bacteria for the degradation of biodegradable plastic PBAT(Polybutylene adipate terephthalate).</title>
        <authorList>
            <person name="Weon H.-Y."/>
            <person name="Yeon J."/>
        </authorList>
    </citation>
    <scope>NUCLEOTIDE SEQUENCE [LARGE SCALE GENOMIC DNA]</scope>
    <source>
        <strain evidence="1 2">SBD 7-3</strain>
    </source>
</reference>
<evidence type="ECO:0000313" key="1">
    <source>
        <dbReference type="EMBL" id="WOB10710.1"/>
    </source>
</evidence>